<feature type="transmembrane region" description="Helical" evidence="8">
    <location>
        <begin position="253"/>
        <end position="271"/>
    </location>
</feature>
<dbReference type="PANTHER" id="PTHR35334:SF2">
    <property type="entry name" value="SERINE TRANSPORTER SDAC"/>
    <property type="match status" value="1"/>
</dbReference>
<evidence type="ECO:0000256" key="6">
    <source>
        <dbReference type="ARBA" id="ARBA00022989"/>
    </source>
</evidence>
<feature type="transmembrane region" description="Helical" evidence="8">
    <location>
        <begin position="377"/>
        <end position="394"/>
    </location>
</feature>
<evidence type="ECO:0000256" key="7">
    <source>
        <dbReference type="ARBA" id="ARBA00023136"/>
    </source>
</evidence>
<dbReference type="InterPro" id="IPR018227">
    <property type="entry name" value="Amino_acid_transport_2"/>
</dbReference>
<evidence type="ECO:0000256" key="8">
    <source>
        <dbReference type="SAM" id="Phobius"/>
    </source>
</evidence>
<organism evidence="9 10">
    <name type="scientific">Sinobacterium caligoides</name>
    <dbReference type="NCBI Taxonomy" id="933926"/>
    <lineage>
        <taxon>Bacteria</taxon>
        <taxon>Pseudomonadati</taxon>
        <taxon>Pseudomonadota</taxon>
        <taxon>Gammaproteobacteria</taxon>
        <taxon>Cellvibrionales</taxon>
        <taxon>Spongiibacteraceae</taxon>
        <taxon>Sinobacterium</taxon>
    </lineage>
</organism>
<name>A0A3N2DYU6_9GAMM</name>
<dbReference type="RefSeq" id="WP_123710926.1">
    <property type="nucleotide sequence ID" value="NZ_RKHR01000003.1"/>
</dbReference>
<dbReference type="PANTHER" id="PTHR35334">
    <property type="entry name" value="SERINE TRANSPORTER"/>
    <property type="match status" value="1"/>
</dbReference>
<dbReference type="GO" id="GO:0005886">
    <property type="term" value="C:plasma membrane"/>
    <property type="evidence" value="ECO:0007669"/>
    <property type="project" value="UniProtKB-SubCell"/>
</dbReference>
<keyword evidence="2" id="KW-0813">Transport</keyword>
<comment type="subcellular location">
    <subcellularLocation>
        <location evidence="1">Cell inner membrane</location>
        <topology evidence="1">Multi-pass membrane protein</topology>
    </subcellularLocation>
</comment>
<reference evidence="9 10" key="1">
    <citation type="submission" date="2018-11" db="EMBL/GenBank/DDBJ databases">
        <title>Genomic Encyclopedia of Type Strains, Phase IV (KMG-IV): sequencing the most valuable type-strain genomes for metagenomic binning, comparative biology and taxonomic classification.</title>
        <authorList>
            <person name="Goeker M."/>
        </authorList>
    </citation>
    <scope>NUCLEOTIDE SEQUENCE [LARGE SCALE GENOMIC DNA]</scope>
    <source>
        <strain evidence="9 10">DSM 100316</strain>
    </source>
</reference>
<evidence type="ECO:0000313" key="10">
    <source>
        <dbReference type="Proteomes" id="UP000275394"/>
    </source>
</evidence>
<feature type="transmembrane region" description="Helical" evidence="8">
    <location>
        <begin position="351"/>
        <end position="371"/>
    </location>
</feature>
<keyword evidence="7 8" id="KW-0472">Membrane</keyword>
<feature type="transmembrane region" description="Helical" evidence="8">
    <location>
        <begin position="201"/>
        <end position="220"/>
    </location>
</feature>
<feature type="transmembrane region" description="Helical" evidence="8">
    <location>
        <begin position="172"/>
        <end position="189"/>
    </location>
</feature>
<comment type="caution">
    <text evidence="9">The sequence shown here is derived from an EMBL/GenBank/DDBJ whole genome shotgun (WGS) entry which is preliminary data.</text>
</comment>
<accession>A0A3N2DYU6</accession>
<keyword evidence="10" id="KW-1185">Reference proteome</keyword>
<feature type="transmembrane region" description="Helical" evidence="8">
    <location>
        <begin position="298"/>
        <end position="320"/>
    </location>
</feature>
<evidence type="ECO:0000256" key="1">
    <source>
        <dbReference type="ARBA" id="ARBA00004429"/>
    </source>
</evidence>
<dbReference type="GO" id="GO:0003333">
    <property type="term" value="P:amino acid transmembrane transport"/>
    <property type="evidence" value="ECO:0007669"/>
    <property type="project" value="InterPro"/>
</dbReference>
<feature type="transmembrane region" description="Helical" evidence="8">
    <location>
        <begin position="28"/>
        <end position="47"/>
    </location>
</feature>
<evidence type="ECO:0000256" key="4">
    <source>
        <dbReference type="ARBA" id="ARBA00022519"/>
    </source>
</evidence>
<feature type="transmembrane region" description="Helical" evidence="8">
    <location>
        <begin position="142"/>
        <end position="160"/>
    </location>
</feature>
<dbReference type="AlphaFoldDB" id="A0A3N2DYU6"/>
<feature type="transmembrane region" description="Helical" evidence="8">
    <location>
        <begin position="406"/>
        <end position="427"/>
    </location>
</feature>
<feature type="transmembrane region" description="Helical" evidence="8">
    <location>
        <begin position="101"/>
        <end position="122"/>
    </location>
</feature>
<gene>
    <name evidence="9" type="ORF">EDC56_0492</name>
</gene>
<dbReference type="Proteomes" id="UP000275394">
    <property type="component" value="Unassembled WGS sequence"/>
</dbReference>
<protein>
    <submittedName>
        <fullName evidence="9">Serine transporter</fullName>
    </submittedName>
</protein>
<proteinExistence type="predicted"/>
<dbReference type="EMBL" id="RKHR01000003">
    <property type="protein sequence ID" value="ROS04974.1"/>
    <property type="molecule type" value="Genomic_DNA"/>
</dbReference>
<keyword evidence="4" id="KW-0997">Cell inner membrane</keyword>
<keyword evidence="6 8" id="KW-1133">Transmembrane helix</keyword>
<keyword evidence="5 8" id="KW-0812">Transmembrane</keyword>
<dbReference type="Gene3D" id="1.20.1740.10">
    <property type="entry name" value="Amino acid/polyamine transporter I"/>
    <property type="match status" value="1"/>
</dbReference>
<dbReference type="OrthoDB" id="1627372at2"/>
<evidence type="ECO:0000256" key="5">
    <source>
        <dbReference type="ARBA" id="ARBA00022692"/>
    </source>
</evidence>
<evidence type="ECO:0000256" key="2">
    <source>
        <dbReference type="ARBA" id="ARBA00022448"/>
    </source>
</evidence>
<evidence type="ECO:0000256" key="3">
    <source>
        <dbReference type="ARBA" id="ARBA00022475"/>
    </source>
</evidence>
<evidence type="ECO:0000313" key="9">
    <source>
        <dbReference type="EMBL" id="ROS04974.1"/>
    </source>
</evidence>
<feature type="transmembrane region" description="Helical" evidence="8">
    <location>
        <begin position="53"/>
        <end position="71"/>
    </location>
</feature>
<keyword evidence="3" id="KW-1003">Cell membrane</keyword>
<sequence>MTTSATASPATTAATSTKLAKWNKRDSSWLLSLFGTAVGAGVLFLPINAGLGGIWPLIFVTILVGPMTYYAHRGLSRVVLSASNPNGTIIDAVVEFFGPKAGAIITIGYFLAIYPIVMIYGISITNTVSSLMVHQLHMAEPSRAILSFVLVFGLTSVLVAGEKLVLKVNSMIVYPLIVVLFGISVYLIPQWTSAQFDVTPTASSFITTVFITIPILVFAFNHSPIVSSFSSAYRKELGDDAEAYASRVLKRNAGILLIFVMFFVFSCVFTLSPSDLQAAKSANIPVLSVFAQSADNQLFAWLAQIIAIIAITSSFFGHFMGTAEGLKGFMVERIKAKNPEAPINHKKLDRIGIAFITLTVWAVAYANLSVIDMISNIVAPILALILFIMPVIATRKVPAMAKYKSAADIFTFIMGGLAIAGLVVTTFF</sequence>